<name>A0AAJ2W170_9FLAO</name>
<proteinExistence type="predicted"/>
<evidence type="ECO:0000313" key="3">
    <source>
        <dbReference type="Proteomes" id="UP001270053"/>
    </source>
</evidence>
<evidence type="ECO:0000313" key="4">
    <source>
        <dbReference type="Proteomes" id="UP001278738"/>
    </source>
</evidence>
<dbReference type="EMBL" id="JAWXVH010000003">
    <property type="protein sequence ID" value="MDX6185875.1"/>
    <property type="molecule type" value="Genomic_DNA"/>
</dbReference>
<sequence>MEPRLINGNYHSDQRGTLLYNNDFDASLIKRIYIIENESPEFIRGWQGHQIEQRWFSVFSGKFKIQLIKVDNWEKPL</sequence>
<dbReference type="SUPFAM" id="SSF51182">
    <property type="entry name" value="RmlC-like cupins"/>
    <property type="match status" value="1"/>
</dbReference>
<gene>
    <name evidence="1" type="ORF">SGQ18_08575</name>
    <name evidence="2" type="ORF">SGQ44_08915</name>
</gene>
<organism evidence="2 3">
    <name type="scientific">Flavobacterium flavipigmentatum</name>
    <dbReference type="NCBI Taxonomy" id="2893884"/>
    <lineage>
        <taxon>Bacteria</taxon>
        <taxon>Pseudomonadati</taxon>
        <taxon>Bacteroidota</taxon>
        <taxon>Flavobacteriia</taxon>
        <taxon>Flavobacteriales</taxon>
        <taxon>Flavobacteriaceae</taxon>
        <taxon>Flavobacterium</taxon>
    </lineage>
</organism>
<protein>
    <recommendedName>
        <fullName evidence="5">Sugar epimerase</fullName>
    </recommendedName>
</protein>
<dbReference type="Gene3D" id="2.60.120.10">
    <property type="entry name" value="Jelly Rolls"/>
    <property type="match status" value="1"/>
</dbReference>
<evidence type="ECO:0000313" key="1">
    <source>
        <dbReference type="EMBL" id="MDX6182212.1"/>
    </source>
</evidence>
<dbReference type="RefSeq" id="WP_229975069.1">
    <property type="nucleotide sequence ID" value="NZ_CP087133.1"/>
</dbReference>
<reference evidence="2 4" key="1">
    <citation type="submission" date="2023-11" db="EMBL/GenBank/DDBJ databases">
        <title>Unpublished Manusciprt.</title>
        <authorList>
            <person name="Saticioglu I.B."/>
            <person name="Ay H."/>
            <person name="Ajmi N."/>
            <person name="Altun S."/>
            <person name="Duman M."/>
        </authorList>
    </citation>
    <scope>NUCLEOTIDE SEQUENCE</scope>
    <source>
        <strain evidence="1 4">Fl-33</strain>
        <strain evidence="2">Fl-77</strain>
    </source>
</reference>
<evidence type="ECO:0008006" key="5">
    <source>
        <dbReference type="Google" id="ProtNLM"/>
    </source>
</evidence>
<dbReference type="AlphaFoldDB" id="A0AAJ2W170"/>
<comment type="caution">
    <text evidence="2">The sequence shown here is derived from an EMBL/GenBank/DDBJ whole genome shotgun (WGS) entry which is preliminary data.</text>
</comment>
<dbReference type="Proteomes" id="UP001270053">
    <property type="component" value="Unassembled WGS sequence"/>
</dbReference>
<evidence type="ECO:0000313" key="2">
    <source>
        <dbReference type="EMBL" id="MDX6185875.1"/>
    </source>
</evidence>
<dbReference type="Proteomes" id="UP001278738">
    <property type="component" value="Unassembled WGS sequence"/>
</dbReference>
<dbReference type="InterPro" id="IPR011051">
    <property type="entry name" value="RmlC_Cupin_sf"/>
</dbReference>
<accession>A0AAJ2W170</accession>
<dbReference type="EMBL" id="JAWXVG010000003">
    <property type="protein sequence ID" value="MDX6182212.1"/>
    <property type="molecule type" value="Genomic_DNA"/>
</dbReference>
<dbReference type="InterPro" id="IPR014710">
    <property type="entry name" value="RmlC-like_jellyroll"/>
</dbReference>
<keyword evidence="4" id="KW-1185">Reference proteome</keyword>